<reference evidence="1 2" key="1">
    <citation type="submission" date="2018-11" db="EMBL/GenBank/DDBJ databases">
        <title>Chitinophaga lutea sp.nov., isolate from arsenic contaminated soil.</title>
        <authorList>
            <person name="Zong Y."/>
        </authorList>
    </citation>
    <scope>NUCLEOTIDE SEQUENCE [LARGE SCALE GENOMIC DNA]</scope>
    <source>
        <strain evidence="1 2">ZY74</strain>
    </source>
</reference>
<evidence type="ECO:0000313" key="2">
    <source>
        <dbReference type="Proteomes" id="UP000278351"/>
    </source>
</evidence>
<dbReference type="AlphaFoldDB" id="A0A3N4PNQ2"/>
<name>A0A3N4PNQ2_9BACT</name>
<sequence length="120" mass="14062">MFHDVRTSYAIAFSILESIVFEQEGKDFHAKLQRCSRKIIDLYESLDLVNSQLELIDVMVNSSAITQGSKRESNLYQLTHKLTKLFEVRAKKRELKFRLIPNSDIPNKYYHESIKLIAKK</sequence>
<organism evidence="1 2">
    <name type="scientific">Chitinophaga lutea</name>
    <dbReference type="NCBI Taxonomy" id="2488634"/>
    <lineage>
        <taxon>Bacteria</taxon>
        <taxon>Pseudomonadati</taxon>
        <taxon>Bacteroidota</taxon>
        <taxon>Chitinophagia</taxon>
        <taxon>Chitinophagales</taxon>
        <taxon>Chitinophagaceae</taxon>
        <taxon>Chitinophaga</taxon>
    </lineage>
</organism>
<proteinExistence type="predicted"/>
<gene>
    <name evidence="1" type="ORF">EGT74_23460</name>
</gene>
<keyword evidence="2" id="KW-1185">Reference proteome</keyword>
<protein>
    <submittedName>
        <fullName evidence="1">Uncharacterized protein</fullName>
    </submittedName>
</protein>
<dbReference type="EMBL" id="RPDH01000003">
    <property type="protein sequence ID" value="RPE05350.1"/>
    <property type="molecule type" value="Genomic_DNA"/>
</dbReference>
<evidence type="ECO:0000313" key="1">
    <source>
        <dbReference type="EMBL" id="RPE05350.1"/>
    </source>
</evidence>
<dbReference type="RefSeq" id="WP_123848998.1">
    <property type="nucleotide sequence ID" value="NZ_RPDH01000003.1"/>
</dbReference>
<dbReference type="Proteomes" id="UP000278351">
    <property type="component" value="Unassembled WGS sequence"/>
</dbReference>
<accession>A0A3N4PNQ2</accession>
<comment type="caution">
    <text evidence="1">The sequence shown here is derived from an EMBL/GenBank/DDBJ whole genome shotgun (WGS) entry which is preliminary data.</text>
</comment>